<proteinExistence type="inferred from homology"/>
<keyword evidence="5 8" id="KW-0067">ATP-binding</keyword>
<reference evidence="10" key="1">
    <citation type="journal article" date="2014" name="Int. J. Syst. Evol. Microbiol.">
        <title>Complete genome sequence of Corynebacterium casei LMG S-19264T (=DSM 44701T), isolated from a smear-ripened cheese.</title>
        <authorList>
            <consortium name="US DOE Joint Genome Institute (JGI-PGF)"/>
            <person name="Walter F."/>
            <person name="Albersmeier A."/>
            <person name="Kalinowski J."/>
            <person name="Ruckert C."/>
        </authorList>
    </citation>
    <scope>NUCLEOTIDE SEQUENCE</scope>
    <source>
        <strain evidence="10">CCM 7684</strain>
    </source>
</reference>
<evidence type="ECO:0000256" key="4">
    <source>
        <dbReference type="ARBA" id="ARBA00022777"/>
    </source>
</evidence>
<comment type="catalytic activity">
    <reaction evidence="7 8">
        <text>CMP + ATP = CDP + ADP</text>
        <dbReference type="Rhea" id="RHEA:11600"/>
        <dbReference type="ChEBI" id="CHEBI:30616"/>
        <dbReference type="ChEBI" id="CHEBI:58069"/>
        <dbReference type="ChEBI" id="CHEBI:60377"/>
        <dbReference type="ChEBI" id="CHEBI:456216"/>
        <dbReference type="EC" id="2.7.4.25"/>
    </reaction>
</comment>
<dbReference type="AlphaFoldDB" id="A0A8J2YBD1"/>
<keyword evidence="11" id="KW-1185">Reference proteome</keyword>
<dbReference type="InterPro" id="IPR027417">
    <property type="entry name" value="P-loop_NTPase"/>
</dbReference>
<comment type="caution">
    <text evidence="10">The sequence shown here is derived from an EMBL/GenBank/DDBJ whole genome shotgun (WGS) entry which is preliminary data.</text>
</comment>
<keyword evidence="3 8" id="KW-0547">Nucleotide-binding</keyword>
<dbReference type="Pfam" id="PF02224">
    <property type="entry name" value="Cytidylate_kin"/>
    <property type="match status" value="1"/>
</dbReference>
<keyword evidence="2 8" id="KW-0808">Transferase</keyword>
<comment type="similarity">
    <text evidence="1 8">Belongs to the cytidylate kinase family. Type 1 subfamily.</text>
</comment>
<dbReference type="InterPro" id="IPR003136">
    <property type="entry name" value="Cytidylate_kin"/>
</dbReference>
<gene>
    <name evidence="8 10" type="primary">cmk</name>
    <name evidence="10" type="ORF">GCM10007276_07350</name>
</gene>
<protein>
    <recommendedName>
        <fullName evidence="8">Cytidylate kinase</fullName>
        <shortName evidence="8">CK</shortName>
        <ecNumber evidence="8">2.7.4.25</ecNumber>
    </recommendedName>
    <alternativeName>
        <fullName evidence="8">Cytidine monophosphate kinase</fullName>
        <shortName evidence="8">CMP kinase</shortName>
    </alternativeName>
</protein>
<dbReference type="GO" id="GO:0005524">
    <property type="term" value="F:ATP binding"/>
    <property type="evidence" value="ECO:0007669"/>
    <property type="project" value="UniProtKB-UniRule"/>
</dbReference>
<dbReference type="EC" id="2.7.4.25" evidence="8"/>
<comment type="subcellular location">
    <subcellularLocation>
        <location evidence="8">Cytoplasm</location>
    </subcellularLocation>
</comment>
<evidence type="ECO:0000256" key="2">
    <source>
        <dbReference type="ARBA" id="ARBA00022679"/>
    </source>
</evidence>
<reference evidence="10" key="2">
    <citation type="submission" date="2020-09" db="EMBL/GenBank/DDBJ databases">
        <authorList>
            <person name="Sun Q."/>
            <person name="Sedlacek I."/>
        </authorList>
    </citation>
    <scope>NUCLEOTIDE SEQUENCE</scope>
    <source>
        <strain evidence="10">CCM 7684</strain>
    </source>
</reference>
<dbReference type="SUPFAM" id="SSF52540">
    <property type="entry name" value="P-loop containing nucleoside triphosphate hydrolases"/>
    <property type="match status" value="1"/>
</dbReference>
<evidence type="ECO:0000256" key="6">
    <source>
        <dbReference type="ARBA" id="ARBA00047615"/>
    </source>
</evidence>
<accession>A0A8J2YBD1</accession>
<sequence>MIIAIDGPAASGKGTLSKQLAAHYRLPHLDTGLLYRGVALAMTIARQPLEDAALAEAAARNLKLDDLSDPRLRSAEMGGAASIVAAIPAVRAALLDFQRAFANQPAGAVLDGRDIGTVVAPHADAKLFVTATAEERARRRVRELRGRGAHADEAQILADIQARDARDGARSVAPLKAAPDARLLDTTNLDIDAAFRAAVALIDGA</sequence>
<dbReference type="HAMAP" id="MF_00238">
    <property type="entry name" value="Cytidyl_kinase_type1"/>
    <property type="match status" value="1"/>
</dbReference>
<dbReference type="Gene3D" id="3.40.50.300">
    <property type="entry name" value="P-loop containing nucleotide triphosphate hydrolases"/>
    <property type="match status" value="1"/>
</dbReference>
<dbReference type="GO" id="GO:0005737">
    <property type="term" value="C:cytoplasm"/>
    <property type="evidence" value="ECO:0007669"/>
    <property type="project" value="UniProtKB-SubCell"/>
</dbReference>
<dbReference type="GO" id="GO:0036431">
    <property type="term" value="F:dCMP kinase activity"/>
    <property type="evidence" value="ECO:0007669"/>
    <property type="project" value="InterPro"/>
</dbReference>
<evidence type="ECO:0000313" key="11">
    <source>
        <dbReference type="Proteomes" id="UP000602745"/>
    </source>
</evidence>
<dbReference type="InterPro" id="IPR011994">
    <property type="entry name" value="Cytidylate_kinase_dom"/>
</dbReference>
<dbReference type="NCBIfam" id="TIGR00017">
    <property type="entry name" value="cmk"/>
    <property type="match status" value="1"/>
</dbReference>
<name>A0A8J2YBD1_9RHOB</name>
<evidence type="ECO:0000256" key="1">
    <source>
        <dbReference type="ARBA" id="ARBA00009427"/>
    </source>
</evidence>
<keyword evidence="8" id="KW-0963">Cytoplasm</keyword>
<evidence type="ECO:0000313" key="10">
    <source>
        <dbReference type="EMBL" id="GGE32585.1"/>
    </source>
</evidence>
<dbReference type="EMBL" id="BMCP01000001">
    <property type="protein sequence ID" value="GGE32585.1"/>
    <property type="molecule type" value="Genomic_DNA"/>
</dbReference>
<comment type="catalytic activity">
    <reaction evidence="6 8">
        <text>dCMP + ATP = dCDP + ADP</text>
        <dbReference type="Rhea" id="RHEA:25094"/>
        <dbReference type="ChEBI" id="CHEBI:30616"/>
        <dbReference type="ChEBI" id="CHEBI:57566"/>
        <dbReference type="ChEBI" id="CHEBI:58593"/>
        <dbReference type="ChEBI" id="CHEBI:456216"/>
        <dbReference type="EC" id="2.7.4.25"/>
    </reaction>
</comment>
<evidence type="ECO:0000256" key="5">
    <source>
        <dbReference type="ARBA" id="ARBA00022840"/>
    </source>
</evidence>
<feature type="binding site" evidence="8">
    <location>
        <begin position="7"/>
        <end position="15"/>
    </location>
    <ligand>
        <name>ATP</name>
        <dbReference type="ChEBI" id="CHEBI:30616"/>
    </ligand>
</feature>
<evidence type="ECO:0000256" key="8">
    <source>
        <dbReference type="HAMAP-Rule" id="MF_00238"/>
    </source>
</evidence>
<organism evidence="10 11">
    <name type="scientific">Agaricicola taiwanensis</name>
    <dbReference type="NCBI Taxonomy" id="591372"/>
    <lineage>
        <taxon>Bacteria</taxon>
        <taxon>Pseudomonadati</taxon>
        <taxon>Pseudomonadota</taxon>
        <taxon>Alphaproteobacteria</taxon>
        <taxon>Rhodobacterales</taxon>
        <taxon>Paracoccaceae</taxon>
        <taxon>Agaricicola</taxon>
    </lineage>
</organism>
<dbReference type="Proteomes" id="UP000602745">
    <property type="component" value="Unassembled WGS sequence"/>
</dbReference>
<dbReference type="CDD" id="cd02020">
    <property type="entry name" value="CMPK"/>
    <property type="match status" value="1"/>
</dbReference>
<dbReference type="GO" id="GO:0006220">
    <property type="term" value="P:pyrimidine nucleotide metabolic process"/>
    <property type="evidence" value="ECO:0007669"/>
    <property type="project" value="UniProtKB-UniRule"/>
</dbReference>
<feature type="domain" description="Cytidylate kinase" evidence="9">
    <location>
        <begin position="3"/>
        <end position="196"/>
    </location>
</feature>
<evidence type="ECO:0000256" key="7">
    <source>
        <dbReference type="ARBA" id="ARBA00048478"/>
    </source>
</evidence>
<evidence type="ECO:0000256" key="3">
    <source>
        <dbReference type="ARBA" id="ARBA00022741"/>
    </source>
</evidence>
<keyword evidence="4 8" id="KW-0418">Kinase</keyword>
<evidence type="ECO:0000259" key="9">
    <source>
        <dbReference type="Pfam" id="PF02224"/>
    </source>
</evidence>